<evidence type="ECO:0000313" key="2">
    <source>
        <dbReference type="Proteomes" id="UP000008037"/>
    </source>
</evidence>
<dbReference type="InParanoid" id="K0INB5"/>
<dbReference type="KEGG" id="nga:Ngar_c21540"/>
<dbReference type="GeneID" id="13796017"/>
<dbReference type="Proteomes" id="UP000008037">
    <property type="component" value="Chromosome"/>
</dbReference>
<evidence type="ECO:0000313" key="1">
    <source>
        <dbReference type="EMBL" id="AFU59084.1"/>
    </source>
</evidence>
<dbReference type="HOGENOM" id="CLU_113981_0_0_2"/>
<keyword evidence="2" id="KW-1185">Reference proteome</keyword>
<dbReference type="RefSeq" id="WP_015019619.1">
    <property type="nucleotide sequence ID" value="NC_018719.1"/>
</dbReference>
<reference evidence="1 2" key="1">
    <citation type="journal article" date="2012" name="Environ. Microbiol.">
        <title>The genome of the ammonia-oxidizing Candidatus Nitrososphaera gargensis: insights into metabolic versatility and environmental adaptations.</title>
        <authorList>
            <person name="Spang A."/>
            <person name="Poehlein A."/>
            <person name="Offre P."/>
            <person name="Zumbragel S."/>
            <person name="Haider S."/>
            <person name="Rychlik N."/>
            <person name="Nowka B."/>
            <person name="Schmeisser C."/>
            <person name="Lebedeva E.V."/>
            <person name="Rattei T."/>
            <person name="Bohm C."/>
            <person name="Schmid M."/>
            <person name="Galushko A."/>
            <person name="Hatzenpichler R."/>
            <person name="Weinmaier T."/>
            <person name="Daniel R."/>
            <person name="Schleper C."/>
            <person name="Spieck E."/>
            <person name="Streit W."/>
            <person name="Wagner M."/>
        </authorList>
    </citation>
    <scope>NUCLEOTIDE SEQUENCE [LARGE SCALE GENOMIC DNA]</scope>
    <source>
        <strain evidence="2">Ga9.2</strain>
    </source>
</reference>
<dbReference type="EMBL" id="CP002408">
    <property type="protein sequence ID" value="AFU59084.1"/>
    <property type="molecule type" value="Genomic_DNA"/>
</dbReference>
<protein>
    <submittedName>
        <fullName evidence="1">Uncharacterized protein</fullName>
    </submittedName>
</protein>
<organism evidence="1 2">
    <name type="scientific">Nitrososphaera gargensis (strain Ga9.2)</name>
    <dbReference type="NCBI Taxonomy" id="1237085"/>
    <lineage>
        <taxon>Archaea</taxon>
        <taxon>Nitrososphaerota</taxon>
        <taxon>Nitrososphaeria</taxon>
        <taxon>Nitrososphaerales</taxon>
        <taxon>Nitrososphaeraceae</taxon>
        <taxon>Nitrososphaera</taxon>
    </lineage>
</organism>
<gene>
    <name evidence="1" type="ordered locus">Ngar_c21540</name>
</gene>
<sequence length="209" mass="23538">MSIIPNKRDVIVDNDAKSTFLVNDKNFYANGVLDNNNGATLSSSENIIATIDEALKPYGEESRKLILHCIRHKYGLDPVLLAKYKEEFGHYLCEIIGNQAAEVILSKVRQDNVSNLKIVESKSSLIIADSLKKKEADRRKRISDKVYFVICDSCFWCASYLKPIPASSSTMQCASCGYNIESAMPIALDESMRLGECASEKTMIWYFYH</sequence>
<proteinExistence type="predicted"/>
<name>K0INB5_NITGG</name>
<dbReference type="BioCyc" id="CNIT1237085:G1324-2152-MONOMER"/>
<dbReference type="OrthoDB" id="384460at2157"/>
<dbReference type="AlphaFoldDB" id="K0INB5"/>
<accession>K0INB5</accession>